<name>A0AAE0U694_SORBR</name>
<proteinExistence type="predicted"/>
<dbReference type="EMBL" id="JAUTDP010000011">
    <property type="protein sequence ID" value="KAK3392437.1"/>
    <property type="molecule type" value="Genomic_DNA"/>
</dbReference>
<sequence length="287" mass="32337">MPNMISAYERMSLSLNIPKSDWCRLLQERTPKSIGQQTPDTTTPEANLKSAAQSMEFMSNRGVRLLGTLCGCMKRTSYKTDEFVHGDELSEKLAEVMMFDKAGPLAATVKWDTNEKKRGMRDTAARRICKEISCEDMVKILKSEVWIRSLCRHMVELSAKDLLPIGTSNSNQPSTRDGDSMVALAYRVGSLVKRAGNQEEDIQKELAEYRYLALDLGEAATQCSDMETYVCISFYLFWVMVEVWSIVERSGELHDIGVKYLRNYVSLVLLGEAMEASVGALNVEELK</sequence>
<keyword evidence="2" id="KW-1185">Reference proteome</keyword>
<organism evidence="1 2">
    <name type="scientific">Sordaria brevicollis</name>
    <dbReference type="NCBI Taxonomy" id="83679"/>
    <lineage>
        <taxon>Eukaryota</taxon>
        <taxon>Fungi</taxon>
        <taxon>Dikarya</taxon>
        <taxon>Ascomycota</taxon>
        <taxon>Pezizomycotina</taxon>
        <taxon>Sordariomycetes</taxon>
        <taxon>Sordariomycetidae</taxon>
        <taxon>Sordariales</taxon>
        <taxon>Sordariaceae</taxon>
        <taxon>Sordaria</taxon>
    </lineage>
</organism>
<dbReference type="AlphaFoldDB" id="A0AAE0U694"/>
<evidence type="ECO:0000313" key="1">
    <source>
        <dbReference type="EMBL" id="KAK3392437.1"/>
    </source>
</evidence>
<comment type="caution">
    <text evidence="1">The sequence shown here is derived from an EMBL/GenBank/DDBJ whole genome shotgun (WGS) entry which is preliminary data.</text>
</comment>
<accession>A0AAE0U694</accession>
<reference evidence="1" key="2">
    <citation type="submission" date="2023-07" db="EMBL/GenBank/DDBJ databases">
        <authorList>
            <consortium name="Lawrence Berkeley National Laboratory"/>
            <person name="Haridas S."/>
            <person name="Hensen N."/>
            <person name="Bonometti L."/>
            <person name="Westerberg I."/>
            <person name="Brannstrom I.O."/>
            <person name="Guillou S."/>
            <person name="Cros-Aarteil S."/>
            <person name="Calhoun S."/>
            <person name="Kuo A."/>
            <person name="Mondo S."/>
            <person name="Pangilinan J."/>
            <person name="Riley R."/>
            <person name="LaButti K."/>
            <person name="Andreopoulos B."/>
            <person name="Lipzen A."/>
            <person name="Chen C."/>
            <person name="Yanf M."/>
            <person name="Daum C."/>
            <person name="Ng V."/>
            <person name="Clum A."/>
            <person name="Steindorff A."/>
            <person name="Ohm R."/>
            <person name="Martin F."/>
            <person name="Silar P."/>
            <person name="Natvig D."/>
            <person name="Lalanne C."/>
            <person name="Gautier V."/>
            <person name="Ament-velasquez S.L."/>
            <person name="Kruys A."/>
            <person name="Hutchinson M.I."/>
            <person name="Powell A.J."/>
            <person name="Barry K."/>
            <person name="Miller A.N."/>
            <person name="Grigoriev I.V."/>
            <person name="Debuchy R."/>
            <person name="Gladieux P."/>
            <person name="Thoren M.H."/>
            <person name="Johannesson H."/>
        </authorList>
    </citation>
    <scope>NUCLEOTIDE SEQUENCE</scope>
    <source>
        <strain evidence="1">FGSC 1904</strain>
    </source>
</reference>
<gene>
    <name evidence="1" type="ORF">B0T20DRAFT_56123</name>
</gene>
<reference evidence="1" key="1">
    <citation type="journal article" date="2023" name="Mol. Phylogenet. Evol.">
        <title>Genome-scale phylogeny and comparative genomics of the fungal order Sordariales.</title>
        <authorList>
            <person name="Hensen N."/>
            <person name="Bonometti L."/>
            <person name="Westerberg I."/>
            <person name="Brannstrom I.O."/>
            <person name="Guillou S."/>
            <person name="Cros-Aarteil S."/>
            <person name="Calhoun S."/>
            <person name="Haridas S."/>
            <person name="Kuo A."/>
            <person name="Mondo S."/>
            <person name="Pangilinan J."/>
            <person name="Riley R."/>
            <person name="LaButti K."/>
            <person name="Andreopoulos B."/>
            <person name="Lipzen A."/>
            <person name="Chen C."/>
            <person name="Yan M."/>
            <person name="Daum C."/>
            <person name="Ng V."/>
            <person name="Clum A."/>
            <person name="Steindorff A."/>
            <person name="Ohm R.A."/>
            <person name="Martin F."/>
            <person name="Silar P."/>
            <person name="Natvig D.O."/>
            <person name="Lalanne C."/>
            <person name="Gautier V."/>
            <person name="Ament-Velasquez S.L."/>
            <person name="Kruys A."/>
            <person name="Hutchinson M.I."/>
            <person name="Powell A.J."/>
            <person name="Barry K."/>
            <person name="Miller A.N."/>
            <person name="Grigoriev I.V."/>
            <person name="Debuchy R."/>
            <person name="Gladieux P."/>
            <person name="Hiltunen Thoren M."/>
            <person name="Johannesson H."/>
        </authorList>
    </citation>
    <scope>NUCLEOTIDE SEQUENCE</scope>
    <source>
        <strain evidence="1">FGSC 1904</strain>
    </source>
</reference>
<evidence type="ECO:0000313" key="2">
    <source>
        <dbReference type="Proteomes" id="UP001281003"/>
    </source>
</evidence>
<protein>
    <submittedName>
        <fullName evidence="1">Uncharacterized protein</fullName>
    </submittedName>
</protein>
<dbReference type="Proteomes" id="UP001281003">
    <property type="component" value="Unassembled WGS sequence"/>
</dbReference>